<feature type="domain" description="Peptidase S26" evidence="10">
    <location>
        <begin position="44"/>
        <end position="241"/>
    </location>
</feature>
<dbReference type="EMBL" id="AFNV02000021">
    <property type="protein sequence ID" value="ERJ18282.1"/>
    <property type="molecule type" value="Genomic_DNA"/>
</dbReference>
<feature type="transmembrane region" description="Helical" evidence="8">
    <location>
        <begin position="6"/>
        <end position="25"/>
    </location>
</feature>
<dbReference type="Pfam" id="PF10502">
    <property type="entry name" value="Peptidase_S26"/>
    <property type="match status" value="1"/>
</dbReference>
<feature type="active site" evidence="7">
    <location>
        <position position="129"/>
    </location>
</feature>
<dbReference type="NCBIfam" id="TIGR02227">
    <property type="entry name" value="sigpep_I_bact"/>
    <property type="match status" value="1"/>
</dbReference>
<evidence type="ECO:0000313" key="12">
    <source>
        <dbReference type="Proteomes" id="UP000006242"/>
    </source>
</evidence>
<dbReference type="GO" id="GO:0004252">
    <property type="term" value="F:serine-type endopeptidase activity"/>
    <property type="evidence" value="ECO:0007669"/>
    <property type="project" value="InterPro"/>
</dbReference>
<dbReference type="AlphaFoldDB" id="U2EIW5"/>
<proteinExistence type="inferred from homology"/>
<evidence type="ECO:0000256" key="3">
    <source>
        <dbReference type="ARBA" id="ARBA00013208"/>
    </source>
</evidence>
<comment type="catalytic activity">
    <reaction evidence="1 8">
        <text>Cleavage of hydrophobic, N-terminal signal or leader sequences from secreted and periplasmic proteins.</text>
        <dbReference type="EC" id="3.4.21.89"/>
    </reaction>
</comment>
<dbReference type="PROSITE" id="PS00760">
    <property type="entry name" value="SPASE_I_2"/>
    <property type="match status" value="1"/>
</dbReference>
<dbReference type="SUPFAM" id="SSF51306">
    <property type="entry name" value="LexA/Signal peptidase"/>
    <property type="match status" value="1"/>
</dbReference>
<dbReference type="InterPro" id="IPR019757">
    <property type="entry name" value="Pept_S26A_signal_pept_1_Lys-AS"/>
</dbReference>
<evidence type="ECO:0000259" key="10">
    <source>
        <dbReference type="Pfam" id="PF10502"/>
    </source>
</evidence>
<reference evidence="11 12" key="1">
    <citation type="journal article" date="2011" name="J. Bacteriol.">
        <title>Genome sequence of Salinisphaera shabanensis, a gammaproteobacterium from the harsh, variable environment of the brine-seawater interface of the Shaban Deep in the Red Sea.</title>
        <authorList>
            <person name="Antunes A."/>
            <person name="Alam I."/>
            <person name="Bajic V.B."/>
            <person name="Stingl U."/>
        </authorList>
    </citation>
    <scope>NUCLEOTIDE SEQUENCE [LARGE SCALE GENOMIC DNA]</scope>
    <source>
        <strain evidence="11 12">E1L3A</strain>
    </source>
</reference>
<dbReference type="STRING" id="1033802.SSPSH_002910"/>
<evidence type="ECO:0000256" key="9">
    <source>
        <dbReference type="RuleBase" id="RU362042"/>
    </source>
</evidence>
<comment type="caution">
    <text evidence="11">The sequence shown here is derived from an EMBL/GenBank/DDBJ whole genome shotgun (WGS) entry which is preliminary data.</text>
</comment>
<dbReference type="GO" id="GO:0006465">
    <property type="term" value="P:signal peptide processing"/>
    <property type="evidence" value="ECO:0007669"/>
    <property type="project" value="InterPro"/>
</dbReference>
<dbReference type="CDD" id="cd06530">
    <property type="entry name" value="S26_SPase_I"/>
    <property type="match status" value="1"/>
</dbReference>
<dbReference type="Proteomes" id="UP000006242">
    <property type="component" value="Unassembled WGS sequence"/>
</dbReference>
<evidence type="ECO:0000256" key="8">
    <source>
        <dbReference type="RuleBase" id="RU003993"/>
    </source>
</evidence>
<dbReference type="GO" id="GO:0009003">
    <property type="term" value="F:signal peptidase activity"/>
    <property type="evidence" value="ECO:0007669"/>
    <property type="project" value="UniProtKB-EC"/>
</dbReference>
<gene>
    <name evidence="11" type="primary">lep</name>
    <name evidence="11" type="ORF">SSPSH_002910</name>
</gene>
<feature type="transmembrane region" description="Helical" evidence="8">
    <location>
        <begin position="46"/>
        <end position="65"/>
    </location>
</feature>
<dbReference type="InterPro" id="IPR019756">
    <property type="entry name" value="Pept_S26A_signal_pept_1_Ser-AS"/>
</dbReference>
<dbReference type="EC" id="3.4.21.89" evidence="3 8"/>
<organism evidence="11 12">
    <name type="scientific">Salinisphaera shabanensis E1L3A</name>
    <dbReference type="NCBI Taxonomy" id="1033802"/>
    <lineage>
        <taxon>Bacteria</taxon>
        <taxon>Pseudomonadati</taxon>
        <taxon>Pseudomonadota</taxon>
        <taxon>Gammaproteobacteria</taxon>
        <taxon>Salinisphaerales</taxon>
        <taxon>Salinisphaeraceae</taxon>
        <taxon>Salinisphaera</taxon>
    </lineage>
</organism>
<keyword evidence="6 8" id="KW-0378">Hydrolase</keyword>
<keyword evidence="8" id="KW-0812">Transmembrane</keyword>
<dbReference type="GO" id="GO:0016020">
    <property type="term" value="C:membrane"/>
    <property type="evidence" value="ECO:0007669"/>
    <property type="project" value="UniProtKB-SubCell"/>
</dbReference>
<reference evidence="11 12" key="2">
    <citation type="journal article" date="2013" name="PLoS ONE">
        <title>INDIGO - INtegrated Data Warehouse of MIcrobial GenOmes with Examples from the Red Sea Extremophiles.</title>
        <authorList>
            <person name="Alam I."/>
            <person name="Antunes A."/>
            <person name="Kamau A.A."/>
            <person name="Ba Alawi W."/>
            <person name="Kalkatawi M."/>
            <person name="Stingl U."/>
            <person name="Bajic V.B."/>
        </authorList>
    </citation>
    <scope>NUCLEOTIDE SEQUENCE [LARGE SCALE GENOMIC DNA]</scope>
    <source>
        <strain evidence="11 12">E1L3A</strain>
    </source>
</reference>
<dbReference type="MEROPS" id="S26.001"/>
<keyword evidence="8" id="KW-0472">Membrane</keyword>
<dbReference type="InterPro" id="IPR019758">
    <property type="entry name" value="Pept_S26A_signal_pept_1_CS"/>
</dbReference>
<dbReference type="PANTHER" id="PTHR43390">
    <property type="entry name" value="SIGNAL PEPTIDASE I"/>
    <property type="match status" value="1"/>
</dbReference>
<keyword evidence="12" id="KW-1185">Reference proteome</keyword>
<dbReference type="PROSITE" id="PS00501">
    <property type="entry name" value="SPASE_I_1"/>
    <property type="match status" value="1"/>
</dbReference>
<dbReference type="PANTHER" id="PTHR43390:SF1">
    <property type="entry name" value="CHLOROPLAST PROCESSING PEPTIDASE"/>
    <property type="match status" value="1"/>
</dbReference>
<dbReference type="InterPro" id="IPR000223">
    <property type="entry name" value="Pept_S26A_signal_pept_1"/>
</dbReference>
<dbReference type="InterPro" id="IPR036286">
    <property type="entry name" value="LexA/Signal_pep-like_sf"/>
</dbReference>
<evidence type="ECO:0000256" key="4">
    <source>
        <dbReference type="ARBA" id="ARBA00019232"/>
    </source>
</evidence>
<evidence type="ECO:0000256" key="6">
    <source>
        <dbReference type="ARBA" id="ARBA00022801"/>
    </source>
</evidence>
<dbReference type="eggNOG" id="COG0681">
    <property type="taxonomic scope" value="Bacteria"/>
</dbReference>
<dbReference type="PRINTS" id="PR00727">
    <property type="entry name" value="LEADERPTASE"/>
</dbReference>
<name>U2EIW5_9GAMM</name>
<dbReference type="RefSeq" id="WP_006915396.1">
    <property type="nucleotide sequence ID" value="NZ_AFNV02000021.1"/>
</dbReference>
<keyword evidence="5 8" id="KW-0645">Protease</keyword>
<evidence type="ECO:0000256" key="5">
    <source>
        <dbReference type="ARBA" id="ARBA00022670"/>
    </source>
</evidence>
<evidence type="ECO:0000256" key="1">
    <source>
        <dbReference type="ARBA" id="ARBA00000677"/>
    </source>
</evidence>
<comment type="subcellular location">
    <subcellularLocation>
        <location evidence="9">Membrane</location>
        <topology evidence="9">Multi-pass membrane protein</topology>
    </subcellularLocation>
</comment>
<sequence length="260" mass="29602">MNNVHMDFEAWLAIATIATGIIWLIDRIALAPKRGKHDEPNGFIEFARSFFPVLLAVLLLRAFVFEPFRIPSKSMVPTLLVGDFVLVNKFSYGLRAPVFHNKFLDLGEPERGDVVVFRYPPDPTKDYIKRVIGMPGDQITYADEHLFINGEPVDLEQLGVYDGPDADALSTMHQFMETLPEEGMQHPILQVDGRRGPDVSMTVPQNRYFVMGDNRDNSADSRVWGFVPEENLVGKAFMIWMSVDFSEFDVRFSRIGHILH</sequence>
<keyword evidence="8" id="KW-1133">Transmembrane helix</keyword>
<evidence type="ECO:0000313" key="11">
    <source>
        <dbReference type="EMBL" id="ERJ18282.1"/>
    </source>
</evidence>
<dbReference type="InterPro" id="IPR019533">
    <property type="entry name" value="Peptidase_S26"/>
</dbReference>
<feature type="active site" evidence="7">
    <location>
        <position position="74"/>
    </location>
</feature>
<evidence type="ECO:0000256" key="2">
    <source>
        <dbReference type="ARBA" id="ARBA00009370"/>
    </source>
</evidence>
<dbReference type="PROSITE" id="PS00761">
    <property type="entry name" value="SPASE_I_3"/>
    <property type="match status" value="1"/>
</dbReference>
<dbReference type="Gene3D" id="2.10.109.10">
    <property type="entry name" value="Umud Fragment, subunit A"/>
    <property type="match status" value="1"/>
</dbReference>
<protein>
    <recommendedName>
        <fullName evidence="4 8">Signal peptidase I</fullName>
        <ecNumber evidence="3 8">3.4.21.89</ecNumber>
    </recommendedName>
</protein>
<accession>U2EIW5</accession>
<comment type="similarity">
    <text evidence="2 9">Belongs to the peptidase S26 family.</text>
</comment>
<evidence type="ECO:0000256" key="7">
    <source>
        <dbReference type="PIRSR" id="PIRSR600223-1"/>
    </source>
</evidence>